<organism evidence="5 6">
    <name type="scientific">Pterulicium gracile</name>
    <dbReference type="NCBI Taxonomy" id="1884261"/>
    <lineage>
        <taxon>Eukaryota</taxon>
        <taxon>Fungi</taxon>
        <taxon>Dikarya</taxon>
        <taxon>Basidiomycota</taxon>
        <taxon>Agaricomycotina</taxon>
        <taxon>Agaricomycetes</taxon>
        <taxon>Agaricomycetidae</taxon>
        <taxon>Agaricales</taxon>
        <taxon>Pleurotineae</taxon>
        <taxon>Pterulaceae</taxon>
        <taxon>Pterulicium</taxon>
    </lineage>
</organism>
<dbReference type="OrthoDB" id="2122982at2759"/>
<proteinExistence type="predicted"/>
<dbReference type="EMBL" id="ML178840">
    <property type="protein sequence ID" value="TFK98328.1"/>
    <property type="molecule type" value="Genomic_DNA"/>
</dbReference>
<keyword evidence="6" id="KW-1185">Reference proteome</keyword>
<dbReference type="Proteomes" id="UP000305067">
    <property type="component" value="Unassembled WGS sequence"/>
</dbReference>
<name>A0A5C3QDT6_9AGAR</name>
<evidence type="ECO:0000256" key="2">
    <source>
        <dbReference type="ARBA" id="ARBA00022771"/>
    </source>
</evidence>
<dbReference type="SUPFAM" id="SSF57850">
    <property type="entry name" value="RING/U-box"/>
    <property type="match status" value="1"/>
</dbReference>
<protein>
    <recommendedName>
        <fullName evidence="7">EF-hand domain-containing protein</fullName>
    </recommendedName>
</protein>
<dbReference type="Gene3D" id="3.30.60.90">
    <property type="match status" value="1"/>
</dbReference>
<evidence type="ECO:0000313" key="6">
    <source>
        <dbReference type="Proteomes" id="UP000305067"/>
    </source>
</evidence>
<sequence length="1701" mass="191959">MATSKPDLPRLRLNSSDDFEHQESWNAAFSDRKLSKGQQDVDNAINTIESTITSAQAQYDAVNGYFTANAGTITSAVNVITESVDLKVVENAISQFEEVAGVLVRGLDELAKLHPFVGVAVMAFKLVYTLDATRRENNKKVMVIKLQMKDMMIRSHLAKRSLRHVKDASEVGPDGSSVTARMQTLMEEIAAEIKQCGSACDAYLKKGFFSKTFKSKIYADRLAHWGYVFEDRKEDISFALTMHTAVGVDRANVKLDGVGDGVGRVEKKMDAILNLFQKFETPRETELLRFIDENGGIQACLASDKLMSELQKREGGKRQDIDGYRKRIKKEAEEDVDEVLRKNFDLFSRKLDLQSQQLNDIDETIRAQGEKMMSVFLAGSHDDILHRDLKRIWQIGGWKGSVKARHFILTLYDYYEDHRDEICDSMTASPLSALPPRSALDPPPPLQPSSALPTVNMLATMAIKGRRLKHTRWALNFVNVFHLQPIIEAIDDDGTGFVTIKECNTFATDRPEGWSLLHWIAYWASGWHLSLTQYHAKIHSIISQMFTAVKHVLPENRPICDTYLISEPIHLIEKLLRSTRTRMTSDNKQAEEPLATIVAAYADGEEKRLEGKLKAIKYNLDLRSTVMLVTGPGRIERYLFPILYLVLKQHLSRFILASTRLLDTNEFECPIMSLNNVFGTVQERVNDLEAIFKQTAHAVEKRLKHFAYGMFYVGYDEKDNRFPKLHCLDPQKDLEDEDGKEVHAMDEEERLADTLVAHQDASRRLDASILIESQEFDADFRAFEVYDEIHAIYPRQSPIPSYDGDLETASTPSESSLLPFEEAPVPHEDVQGVWSTELVMWSQKFPMSWIGPLEIGFKFNEDPSSHNYALSGVAQSAAGRYTITGRYFPITHRLALKLTYTHGTEEIQSLVLRGAVDFDNQTVYGTWRSFPASEPSPQVPEALSNEDFRFNTEIRQPFTLGRTPVEYYRYRTVPYRGVTTVARCRWRFALGAVIHQVRKRAWSWHHIREHCVMRRRFGRIRLGGVVAGVGGVQFTESMKTPDPLWDFRRLRPDVAPADVQRWAGVGDSLSWDADKADAILDAPVETNPINPDGESATSVDSVVASVPTPDDISAAPTPGNTSPAAVCTPESLSLAHWGGVWNGHFFYYEVTGELCAFQGLAQLRISPPVSTPAKDLEEATENTEETTLDPHGAADDSKQVTTAECQNMNGLIKSSALTISQQSIVVTFTMPNGAIIDVTFTHEDTHDQIGGTWKLMSGVSPARPVIIGRKTFCVFTRTPSCLYKYRPMPDTAHVQQVPYLARNMARDRWVFLRRSVLHILRKRRWAWIYFQDRFSERRHFLDTQKRERIDQQSGFRAIDRAWHINTDFLMHIYPSDLGHCTYALLMKNFRKLLRHEDYSCDSCGNAIMTVRITCLECIKDDFTDNMDVCEACADKSCDRDGLDHKPSHAVLRCSTYLFANRYVRMVEKGKESWKQYKASFARVKAEVLSKPAKMASQDDALGHRAVAAMNLNASKAKSEAVLPQCTYCEKVIAPPFWGCIECPIANNAQVFSSSASEVHICNTCTKRHPDSMRPPASTHDWTHLLVRVWELDERDSSDDEDSASDSGFTLNGESKNKKNTNRLSTLEEKMVQAETATQALVSSVDPRLAALEVGLTGVRDDFEPRLSRLEDSMGRIEGLLNLIVQKMLVKSDTGSTSVNGS</sequence>
<keyword evidence="1" id="KW-0479">Metal-binding</keyword>
<keyword evidence="2" id="KW-0863">Zinc-finger</keyword>
<feature type="compositionally biased region" description="Acidic residues" evidence="4">
    <location>
        <begin position="1178"/>
        <end position="1187"/>
    </location>
</feature>
<dbReference type="InterPro" id="IPR043145">
    <property type="entry name" value="Znf_ZZ_sf"/>
</dbReference>
<dbReference type="GO" id="GO:0008270">
    <property type="term" value="F:zinc ion binding"/>
    <property type="evidence" value="ECO:0007669"/>
    <property type="project" value="UniProtKB-KW"/>
</dbReference>
<keyword evidence="3" id="KW-0862">Zinc</keyword>
<dbReference type="STRING" id="1884261.A0A5C3QDT6"/>
<accession>A0A5C3QDT6</accession>
<evidence type="ECO:0000313" key="5">
    <source>
        <dbReference type="EMBL" id="TFK98328.1"/>
    </source>
</evidence>
<reference evidence="5 6" key="1">
    <citation type="journal article" date="2019" name="Nat. Ecol. Evol.">
        <title>Megaphylogeny resolves global patterns of mushroom evolution.</title>
        <authorList>
            <person name="Varga T."/>
            <person name="Krizsan K."/>
            <person name="Foldi C."/>
            <person name="Dima B."/>
            <person name="Sanchez-Garcia M."/>
            <person name="Sanchez-Ramirez S."/>
            <person name="Szollosi G.J."/>
            <person name="Szarkandi J.G."/>
            <person name="Papp V."/>
            <person name="Albert L."/>
            <person name="Andreopoulos W."/>
            <person name="Angelini C."/>
            <person name="Antonin V."/>
            <person name="Barry K.W."/>
            <person name="Bougher N.L."/>
            <person name="Buchanan P."/>
            <person name="Buyck B."/>
            <person name="Bense V."/>
            <person name="Catcheside P."/>
            <person name="Chovatia M."/>
            <person name="Cooper J."/>
            <person name="Damon W."/>
            <person name="Desjardin D."/>
            <person name="Finy P."/>
            <person name="Geml J."/>
            <person name="Haridas S."/>
            <person name="Hughes K."/>
            <person name="Justo A."/>
            <person name="Karasinski D."/>
            <person name="Kautmanova I."/>
            <person name="Kiss B."/>
            <person name="Kocsube S."/>
            <person name="Kotiranta H."/>
            <person name="LaButti K.M."/>
            <person name="Lechner B.E."/>
            <person name="Liimatainen K."/>
            <person name="Lipzen A."/>
            <person name="Lukacs Z."/>
            <person name="Mihaltcheva S."/>
            <person name="Morgado L.N."/>
            <person name="Niskanen T."/>
            <person name="Noordeloos M.E."/>
            <person name="Ohm R.A."/>
            <person name="Ortiz-Santana B."/>
            <person name="Ovrebo C."/>
            <person name="Racz N."/>
            <person name="Riley R."/>
            <person name="Savchenko A."/>
            <person name="Shiryaev A."/>
            <person name="Soop K."/>
            <person name="Spirin V."/>
            <person name="Szebenyi C."/>
            <person name="Tomsovsky M."/>
            <person name="Tulloss R.E."/>
            <person name="Uehling J."/>
            <person name="Grigoriev I.V."/>
            <person name="Vagvolgyi C."/>
            <person name="Papp T."/>
            <person name="Martin F.M."/>
            <person name="Miettinen O."/>
            <person name="Hibbett D.S."/>
            <person name="Nagy L.G."/>
        </authorList>
    </citation>
    <scope>NUCLEOTIDE SEQUENCE [LARGE SCALE GENOMIC DNA]</scope>
    <source>
        <strain evidence="5 6">CBS 309.79</strain>
    </source>
</reference>
<feature type="region of interest" description="Disordered" evidence="4">
    <location>
        <begin position="1595"/>
        <end position="1621"/>
    </location>
</feature>
<evidence type="ECO:0000256" key="3">
    <source>
        <dbReference type="ARBA" id="ARBA00022833"/>
    </source>
</evidence>
<evidence type="ECO:0000256" key="1">
    <source>
        <dbReference type="ARBA" id="ARBA00022723"/>
    </source>
</evidence>
<evidence type="ECO:0008006" key="7">
    <source>
        <dbReference type="Google" id="ProtNLM"/>
    </source>
</evidence>
<evidence type="ECO:0000256" key="4">
    <source>
        <dbReference type="SAM" id="MobiDB-lite"/>
    </source>
</evidence>
<gene>
    <name evidence="5" type="ORF">BDV98DRAFT_658018</name>
</gene>
<feature type="region of interest" description="Disordered" evidence="4">
    <location>
        <begin position="1168"/>
        <end position="1199"/>
    </location>
</feature>